<evidence type="ECO:0000256" key="1">
    <source>
        <dbReference type="SAM" id="MobiDB-lite"/>
    </source>
</evidence>
<dbReference type="RefSeq" id="XP_001382821.2">
    <property type="nucleotide sequence ID" value="XM_001382784.1"/>
</dbReference>
<name>A3LN38_PICST</name>
<gene>
    <name evidence="2" type="ORF">PICST_66798</name>
</gene>
<reference evidence="2 3" key="1">
    <citation type="journal article" date="2007" name="Nat. Biotechnol.">
        <title>Genome sequence of the lignocellulose-bioconverting and xylose-fermenting yeast Pichia stipitis.</title>
        <authorList>
            <person name="Jeffries T.W."/>
            <person name="Grigoriev I.V."/>
            <person name="Grimwood J."/>
            <person name="Laplaza J.M."/>
            <person name="Aerts A."/>
            <person name="Salamov A."/>
            <person name="Schmutz J."/>
            <person name="Lindquist E."/>
            <person name="Dehal P."/>
            <person name="Shapiro H."/>
            <person name="Jin Y.S."/>
            <person name="Passoth V."/>
            <person name="Richardson P.M."/>
        </authorList>
    </citation>
    <scope>NUCLEOTIDE SEQUENCE [LARGE SCALE GENOMIC DNA]</scope>
    <source>
        <strain evidence="3">ATCC 58785 / CBS 6054 / NBRC 10063 / NRRL Y-11545</strain>
    </source>
</reference>
<proteinExistence type="predicted"/>
<dbReference type="HOGENOM" id="CLU_027733_0_0_1"/>
<sequence>MKAEVRRCRRCKRKRLEDEPLEVRQYKTCAKCRIIERNKKNSRKPLAEETMLYGLKQFREQSTNENFMEEEGLLKDEFFRRFHKKPFNYEAELHEVLNNPNYVSPVINTEPEPVNSHFSLKQAAAVTQQFSPTPVPQTQTEPQNILVQQQQHQLHQQHQQHQQRIPVSQPLQIKPQNQYQPFKPVKQHQNIPTLDARQYKPKRQEISTVYEAEKDENIFAELSKLGNKDELNPLYANSSDVDPYHYRNVYDDYQQFLLALLNKRQKDEKITNLVYLKEFDAEFALHLGKFDSTLTSKENSHILSARFGERQLRTNLLNNLRSLYLEQIIAIMNVPYNQESSNLVDFKSSNSLKNFYTFSYPDVNKTVANFKELVKIKNSSIYMSFNRMYNLLIIKVNHHSYTPSSQVYSNEFKEKVSDVFKKLQFERSLAPAPGTPAYVYSAIDYNSYTAQLVYDKLFSFLDVYSESLQSFIKSLKKEDFIADFVNFNTALKLNEEEEEDDVDMDASHNQNDDEDDDEDEEDDEEDEDDDDDEDEDEDEDDDEDEHELEEKQEKSAVNGEVHVQDGDDDDDEEEEEDDDDEEEEDSQDEPDVGAEQEKSVGEHVKPQDGVATVATNGVIAPGPEIRLIAEVTGDATKESTAELVDPVFKPETIQ</sequence>
<keyword evidence="3" id="KW-1185">Reference proteome</keyword>
<dbReference type="Proteomes" id="UP000002258">
    <property type="component" value="Chromosome 2"/>
</dbReference>
<dbReference type="AlphaFoldDB" id="A3LN38"/>
<dbReference type="EMBL" id="CP000496">
    <property type="protein sequence ID" value="ABN64792.2"/>
    <property type="molecule type" value="Genomic_DNA"/>
</dbReference>
<dbReference type="InParanoid" id="A3LN38"/>
<feature type="compositionally biased region" description="Basic and acidic residues" evidence="1">
    <location>
        <begin position="595"/>
        <end position="606"/>
    </location>
</feature>
<dbReference type="KEGG" id="pic:PICST_66798"/>
<organism evidence="2 3">
    <name type="scientific">Scheffersomyces stipitis (strain ATCC 58785 / CBS 6054 / NBRC 10063 / NRRL Y-11545)</name>
    <name type="common">Yeast</name>
    <name type="synonym">Pichia stipitis</name>
    <dbReference type="NCBI Taxonomy" id="322104"/>
    <lineage>
        <taxon>Eukaryota</taxon>
        <taxon>Fungi</taxon>
        <taxon>Dikarya</taxon>
        <taxon>Ascomycota</taxon>
        <taxon>Saccharomycotina</taxon>
        <taxon>Pichiomycetes</taxon>
        <taxon>Debaryomycetaceae</taxon>
        <taxon>Scheffersomyces</taxon>
    </lineage>
</organism>
<feature type="compositionally biased region" description="Acidic residues" evidence="1">
    <location>
        <begin position="512"/>
        <end position="547"/>
    </location>
</feature>
<dbReference type="eggNOG" id="ENOG502QQIF">
    <property type="taxonomic scope" value="Eukaryota"/>
</dbReference>
<evidence type="ECO:0000313" key="3">
    <source>
        <dbReference type="Proteomes" id="UP000002258"/>
    </source>
</evidence>
<evidence type="ECO:0000313" key="2">
    <source>
        <dbReference type="EMBL" id="ABN64792.2"/>
    </source>
</evidence>
<feature type="region of interest" description="Disordered" evidence="1">
    <location>
        <begin position="496"/>
        <end position="611"/>
    </location>
</feature>
<dbReference type="OMA" id="PFNYEAE"/>
<accession>A3LN38</accession>
<dbReference type="GeneID" id="4836863"/>
<feature type="compositionally biased region" description="Acidic residues" evidence="1">
    <location>
        <begin position="566"/>
        <end position="594"/>
    </location>
</feature>
<protein>
    <submittedName>
        <fullName evidence="2">Uncharacterized protein</fullName>
    </submittedName>
</protein>
<dbReference type="SUPFAM" id="SSF81995">
    <property type="entry name" value="beta-sandwich domain of Sec23/24"/>
    <property type="match status" value="1"/>
</dbReference>
<dbReference type="OrthoDB" id="4084568at2759"/>